<evidence type="ECO:0000313" key="1">
    <source>
        <dbReference type="EMBL" id="GAA2140216.1"/>
    </source>
</evidence>
<sequence>MSTVHITAPPAAATNPRVRAPKTITRTAGGSTAVPTDTPRLGPLARVVRNTGIVLDTAARVVFLGRDGVRL</sequence>
<protein>
    <submittedName>
        <fullName evidence="1">Uncharacterized protein</fullName>
    </submittedName>
</protein>
<dbReference type="RefSeq" id="WP_344463661.1">
    <property type="nucleotide sequence ID" value="NZ_BAAANT010000010.1"/>
</dbReference>
<keyword evidence="2" id="KW-1185">Reference proteome</keyword>
<evidence type="ECO:0000313" key="2">
    <source>
        <dbReference type="Proteomes" id="UP001422759"/>
    </source>
</evidence>
<proteinExistence type="predicted"/>
<gene>
    <name evidence="1" type="ORF">GCM10009760_23220</name>
</gene>
<dbReference type="EMBL" id="BAAANT010000010">
    <property type="protein sequence ID" value="GAA2140216.1"/>
    <property type="molecule type" value="Genomic_DNA"/>
</dbReference>
<organism evidence="1 2">
    <name type="scientific">Kitasatospora kazusensis</name>
    <dbReference type="NCBI Taxonomy" id="407974"/>
    <lineage>
        <taxon>Bacteria</taxon>
        <taxon>Bacillati</taxon>
        <taxon>Actinomycetota</taxon>
        <taxon>Actinomycetes</taxon>
        <taxon>Kitasatosporales</taxon>
        <taxon>Streptomycetaceae</taxon>
        <taxon>Kitasatospora</taxon>
    </lineage>
</organism>
<accession>A0ABN2ZCR4</accession>
<comment type="caution">
    <text evidence="1">The sequence shown here is derived from an EMBL/GenBank/DDBJ whole genome shotgun (WGS) entry which is preliminary data.</text>
</comment>
<reference evidence="1 2" key="1">
    <citation type="journal article" date="2019" name="Int. J. Syst. Evol. Microbiol.">
        <title>The Global Catalogue of Microorganisms (GCM) 10K type strain sequencing project: providing services to taxonomists for standard genome sequencing and annotation.</title>
        <authorList>
            <consortium name="The Broad Institute Genomics Platform"/>
            <consortium name="The Broad Institute Genome Sequencing Center for Infectious Disease"/>
            <person name="Wu L."/>
            <person name="Ma J."/>
        </authorList>
    </citation>
    <scope>NUCLEOTIDE SEQUENCE [LARGE SCALE GENOMIC DNA]</scope>
    <source>
        <strain evidence="1 2">JCM 14560</strain>
    </source>
</reference>
<name>A0ABN2ZCR4_9ACTN</name>
<dbReference type="Proteomes" id="UP001422759">
    <property type="component" value="Unassembled WGS sequence"/>
</dbReference>